<dbReference type="NCBIfam" id="TIGR02063">
    <property type="entry name" value="RNase_R"/>
    <property type="match status" value="1"/>
</dbReference>
<evidence type="ECO:0000256" key="1">
    <source>
        <dbReference type="ARBA" id="ARBA00001849"/>
    </source>
</evidence>
<dbReference type="EC" id="3.1.13.1" evidence="8"/>
<dbReference type="InterPro" id="IPR050180">
    <property type="entry name" value="RNR_Ribonuclease"/>
</dbReference>
<dbReference type="InterPro" id="IPR022966">
    <property type="entry name" value="RNase_II/R_CS"/>
</dbReference>
<dbReference type="GO" id="GO:0003723">
    <property type="term" value="F:RNA binding"/>
    <property type="evidence" value="ECO:0007669"/>
    <property type="project" value="UniProtKB-UniRule"/>
</dbReference>
<accession>A0A7C4AJT7</accession>
<comment type="function">
    <text evidence="8">3'-5' exoribonuclease that releases 5'-nucleoside monophosphates and is involved in maturation of structured RNAs.</text>
</comment>
<comment type="subcellular location">
    <subcellularLocation>
        <location evidence="2 8">Cytoplasm</location>
    </subcellularLocation>
</comment>
<dbReference type="PANTHER" id="PTHR23355:SF9">
    <property type="entry name" value="DIS3-LIKE EXONUCLEASE 2"/>
    <property type="match status" value="1"/>
</dbReference>
<feature type="domain" description="S1 motif" evidence="9">
    <location>
        <begin position="610"/>
        <end position="691"/>
    </location>
</feature>
<comment type="catalytic activity">
    <reaction evidence="1 8">
        <text>Exonucleolytic cleavage in the 3'- to 5'-direction to yield nucleoside 5'-phosphates.</text>
        <dbReference type="EC" id="3.1.13.1"/>
    </reaction>
</comment>
<dbReference type="InterPro" id="IPR001900">
    <property type="entry name" value="RNase_II/R"/>
</dbReference>
<keyword evidence="7 8" id="KW-0694">RNA-binding</keyword>
<dbReference type="Pfam" id="PF00773">
    <property type="entry name" value="RNB"/>
    <property type="match status" value="1"/>
</dbReference>
<keyword evidence="5 8" id="KW-0378">Hydrolase</keyword>
<dbReference type="SUPFAM" id="SSF50249">
    <property type="entry name" value="Nucleic acid-binding proteins"/>
    <property type="match status" value="4"/>
</dbReference>
<dbReference type="InterPro" id="IPR011129">
    <property type="entry name" value="CSD"/>
</dbReference>
<evidence type="ECO:0000256" key="4">
    <source>
        <dbReference type="ARBA" id="ARBA00022722"/>
    </source>
</evidence>
<evidence type="ECO:0000259" key="9">
    <source>
        <dbReference type="PROSITE" id="PS50126"/>
    </source>
</evidence>
<dbReference type="SMART" id="SM00955">
    <property type="entry name" value="RNB"/>
    <property type="match status" value="1"/>
</dbReference>
<dbReference type="InterPro" id="IPR013223">
    <property type="entry name" value="RNase_B_OB_dom"/>
</dbReference>
<evidence type="ECO:0000256" key="6">
    <source>
        <dbReference type="ARBA" id="ARBA00022839"/>
    </source>
</evidence>
<evidence type="ECO:0000256" key="7">
    <source>
        <dbReference type="ARBA" id="ARBA00022884"/>
    </source>
</evidence>
<dbReference type="CDD" id="cd04471">
    <property type="entry name" value="S1_RNase_R"/>
    <property type="match status" value="1"/>
</dbReference>
<dbReference type="InterPro" id="IPR040476">
    <property type="entry name" value="CSD2"/>
</dbReference>
<name>A0A7C4AJT7_9BACT</name>
<dbReference type="PROSITE" id="PS50126">
    <property type="entry name" value="S1"/>
    <property type="match status" value="1"/>
</dbReference>
<dbReference type="EMBL" id="DTHO01000052">
    <property type="protein sequence ID" value="HGG99733.1"/>
    <property type="molecule type" value="Genomic_DNA"/>
</dbReference>
<dbReference type="Pfam" id="PF00575">
    <property type="entry name" value="S1"/>
    <property type="match status" value="1"/>
</dbReference>
<proteinExistence type="inferred from homology"/>
<dbReference type="InterPro" id="IPR011805">
    <property type="entry name" value="RNase_R"/>
</dbReference>
<dbReference type="InterPro" id="IPR003029">
    <property type="entry name" value="S1_domain"/>
</dbReference>
<keyword evidence="4 8" id="KW-0540">Nuclease</keyword>
<evidence type="ECO:0000256" key="3">
    <source>
        <dbReference type="ARBA" id="ARBA00022490"/>
    </source>
</evidence>
<dbReference type="Gene3D" id="2.40.50.140">
    <property type="entry name" value="Nucleic acid-binding proteins"/>
    <property type="match status" value="2"/>
</dbReference>
<comment type="caution">
    <text evidence="10">The sequence shown here is derived from an EMBL/GenBank/DDBJ whole genome shotgun (WGS) entry which is preliminary data.</text>
</comment>
<dbReference type="InterPro" id="IPR004476">
    <property type="entry name" value="RNase_II/RNase_R"/>
</dbReference>
<protein>
    <recommendedName>
        <fullName evidence="8">Ribonuclease R</fullName>
        <shortName evidence="8">RNase R</shortName>
        <ecNumber evidence="8">3.1.13.1</ecNumber>
    </recommendedName>
</protein>
<dbReference type="Pfam" id="PF08206">
    <property type="entry name" value="OB_RNB"/>
    <property type="match status" value="1"/>
</dbReference>
<organism evidence="10">
    <name type="scientific">Thermodesulfovibrio aggregans</name>
    <dbReference type="NCBI Taxonomy" id="86166"/>
    <lineage>
        <taxon>Bacteria</taxon>
        <taxon>Pseudomonadati</taxon>
        <taxon>Nitrospirota</taxon>
        <taxon>Thermodesulfovibrionia</taxon>
        <taxon>Thermodesulfovibrionales</taxon>
        <taxon>Thermodesulfovibrionaceae</taxon>
        <taxon>Thermodesulfovibrio</taxon>
    </lineage>
</organism>
<comment type="similarity">
    <text evidence="8">Belongs to the RNR ribonuclease family. RNase R subfamily.</text>
</comment>
<dbReference type="PROSITE" id="PS01175">
    <property type="entry name" value="RIBONUCLEASE_II"/>
    <property type="match status" value="1"/>
</dbReference>
<gene>
    <name evidence="8 10" type="primary">rnr</name>
    <name evidence="10" type="ORF">ENV75_04720</name>
</gene>
<evidence type="ECO:0000256" key="8">
    <source>
        <dbReference type="HAMAP-Rule" id="MF_01895"/>
    </source>
</evidence>
<dbReference type="Pfam" id="PF17876">
    <property type="entry name" value="CSD2"/>
    <property type="match status" value="1"/>
</dbReference>
<evidence type="ECO:0000256" key="2">
    <source>
        <dbReference type="ARBA" id="ARBA00004496"/>
    </source>
</evidence>
<evidence type="ECO:0000256" key="5">
    <source>
        <dbReference type="ARBA" id="ARBA00022801"/>
    </source>
</evidence>
<dbReference type="GO" id="GO:0005829">
    <property type="term" value="C:cytosol"/>
    <property type="evidence" value="ECO:0007669"/>
    <property type="project" value="TreeGrafter"/>
</dbReference>
<dbReference type="HAMAP" id="MF_01895">
    <property type="entry name" value="RNase_R"/>
    <property type="match status" value="1"/>
</dbReference>
<evidence type="ECO:0000313" key="10">
    <source>
        <dbReference type="EMBL" id="HGG99733.1"/>
    </source>
</evidence>
<dbReference type="InterPro" id="IPR012340">
    <property type="entry name" value="NA-bd_OB-fold"/>
</dbReference>
<keyword evidence="3 8" id="KW-0963">Cytoplasm</keyword>
<reference evidence="10" key="1">
    <citation type="journal article" date="2020" name="mSystems">
        <title>Genome- and Community-Level Interaction Insights into Carbon Utilization and Element Cycling Functions of Hydrothermarchaeota in Hydrothermal Sediment.</title>
        <authorList>
            <person name="Zhou Z."/>
            <person name="Liu Y."/>
            <person name="Xu W."/>
            <person name="Pan J."/>
            <person name="Luo Z.H."/>
            <person name="Li M."/>
        </authorList>
    </citation>
    <scope>NUCLEOTIDE SEQUENCE [LARGE SCALE GENOMIC DNA]</scope>
    <source>
        <strain evidence="10">SpSt-788</strain>
    </source>
</reference>
<dbReference type="GO" id="GO:0008859">
    <property type="term" value="F:exoribonuclease II activity"/>
    <property type="evidence" value="ECO:0007669"/>
    <property type="project" value="UniProtKB-UniRule"/>
</dbReference>
<dbReference type="AlphaFoldDB" id="A0A7C4AJT7"/>
<dbReference type="NCBIfam" id="TIGR00358">
    <property type="entry name" value="3_prime_RNase"/>
    <property type="match status" value="1"/>
</dbReference>
<keyword evidence="6 8" id="KW-0269">Exonuclease</keyword>
<dbReference type="PANTHER" id="PTHR23355">
    <property type="entry name" value="RIBONUCLEASE"/>
    <property type="match status" value="1"/>
</dbReference>
<sequence>MNSETISEFIKKSGRPLSFKEIADAFGLKASQRKKLKRILKELLQQGKLVKNRKGLYLTVREASLVTGIFEAHREGYGFVIPDSAGESDIFIPPNSTMGAMHGDRVVARLEQKRRREGRIIRILERAVKRIVGTVERAGPVFYIQPRKKNITGQMVVAPGNIKFKEGDLVFAEVIHMAGRPPLTRVLKVFEKPQTPVQDIEILVHEYELPKKFPHNVSVSARQLLSKGISKRQFKNRIDLRELPTVTIDGENARDFDDAVSIKKTRKGFILWVHIADVTHYAGWNSALDIEARQRATSVYLPDRVIPMLPEELSENLCSLLPETPRLTFTVEMHFSSSGQRKQTRFYPSVIQTAQRMTYTSVRKILIDRDSEEIKKYRDLVPHFENMAELCEILKGRRKQRGSLDFDLPEPEVLLDIKGDPQAIIKAERNLAHYIIEEFMIAANEAVAEFLYSKAVPALYRIHEKPEAGKINYITRVLKNLGVLKHDIKPDMFSEVIEMIKGTPYEETVNYLILRSLKQARYSPENVGHFGLALDCYTHFTSPIRRYPDIVVHRILKEYLQKGKLSNEMLLQELLPAIAIHSSRMERRADEAERDAVQIMRVWFMKDRAGEEFDAKVTMVSPDGLRVRLEEYYIEGFLPVSNMIDDFYQFDEKRYCLTGLRKKRRFTIGTNLRVRVSRVSIEEREIVFDLL</sequence>
<dbReference type="SMART" id="SM00357">
    <property type="entry name" value="CSP"/>
    <property type="match status" value="1"/>
</dbReference>
<dbReference type="SMART" id="SM00316">
    <property type="entry name" value="S1"/>
    <property type="match status" value="1"/>
</dbReference>
<dbReference type="GO" id="GO:0006402">
    <property type="term" value="P:mRNA catabolic process"/>
    <property type="evidence" value="ECO:0007669"/>
    <property type="project" value="TreeGrafter"/>
</dbReference>